<dbReference type="EMBL" id="GL629788">
    <property type="protein sequence ID" value="EFX01840.1"/>
    <property type="molecule type" value="Genomic_DNA"/>
</dbReference>
<evidence type="ECO:0000313" key="4">
    <source>
        <dbReference type="Proteomes" id="UP000007796"/>
    </source>
</evidence>
<dbReference type="OrthoDB" id="3267335at2759"/>
<dbReference type="eggNOG" id="ENOG502S1JP">
    <property type="taxonomic scope" value="Eukaryota"/>
</dbReference>
<feature type="chain" id="PRO_5003260112" description="Wd40 repeat-like protein" evidence="2">
    <location>
        <begin position="21"/>
        <end position="293"/>
    </location>
</feature>
<dbReference type="STRING" id="655863.F0XKE9"/>
<dbReference type="Proteomes" id="UP000007796">
    <property type="component" value="Unassembled WGS sequence"/>
</dbReference>
<proteinExistence type="predicted"/>
<feature type="signal peptide" evidence="2">
    <location>
        <begin position="1"/>
        <end position="20"/>
    </location>
</feature>
<evidence type="ECO:0000256" key="1">
    <source>
        <dbReference type="SAM" id="MobiDB-lite"/>
    </source>
</evidence>
<dbReference type="HOGENOM" id="CLU_073096_0_0_1"/>
<keyword evidence="4" id="KW-1185">Reference proteome</keyword>
<organism evidence="4">
    <name type="scientific">Grosmannia clavigera (strain kw1407 / UAMH 11150)</name>
    <name type="common">Blue stain fungus</name>
    <name type="synonym">Graphiocladiella clavigera</name>
    <dbReference type="NCBI Taxonomy" id="655863"/>
    <lineage>
        <taxon>Eukaryota</taxon>
        <taxon>Fungi</taxon>
        <taxon>Dikarya</taxon>
        <taxon>Ascomycota</taxon>
        <taxon>Pezizomycotina</taxon>
        <taxon>Sordariomycetes</taxon>
        <taxon>Sordariomycetidae</taxon>
        <taxon>Ophiostomatales</taxon>
        <taxon>Ophiostomataceae</taxon>
        <taxon>Leptographium</taxon>
    </lineage>
</organism>
<dbReference type="InParanoid" id="F0XKE9"/>
<evidence type="ECO:0000256" key="2">
    <source>
        <dbReference type="SAM" id="SignalP"/>
    </source>
</evidence>
<protein>
    <recommendedName>
        <fullName evidence="5">Wd40 repeat-like protein</fullName>
    </recommendedName>
</protein>
<evidence type="ECO:0000313" key="3">
    <source>
        <dbReference type="EMBL" id="EFX01840.1"/>
    </source>
</evidence>
<dbReference type="GeneID" id="25981947"/>
<evidence type="ECO:0008006" key="5">
    <source>
        <dbReference type="Google" id="ProtNLM"/>
    </source>
</evidence>
<name>F0XKE9_GROCL</name>
<feature type="region of interest" description="Disordered" evidence="1">
    <location>
        <begin position="243"/>
        <end position="263"/>
    </location>
</feature>
<dbReference type="RefSeq" id="XP_014171322.1">
    <property type="nucleotide sequence ID" value="XM_014315847.1"/>
</dbReference>
<dbReference type="AlphaFoldDB" id="F0XKE9"/>
<sequence>MRTSALDGLWLLSLLAPAQSSALDFTVAGGQIFTPGFAIVDSPQPGTPLGGGKFFSSFSPPFISSPNLSDSLQLAIDVTADGRLNLPSQLAENSPSRIHNITIFLYSYDTSHNFTVSNGTASANNASLGPIMDQESGSTVKHINWVWPDCLVGDGQPTTTGSARGVYNISIRQSFRLNDVDHYTIFDLPVSVTNSIADTATRPSCDSLENLLLLPDQINATAADSVGILFAPGDATQVDVKTSNSLTTGDGLGPEKPHAKESNGLGSAASNLFPPSLAPWLCVAAVKIALLLL</sequence>
<gene>
    <name evidence="3" type="ORF">CMQ_8306</name>
</gene>
<keyword evidence="2" id="KW-0732">Signal</keyword>
<reference evidence="3 4" key="1">
    <citation type="journal article" date="2011" name="Proc. Natl. Acad. Sci. U.S.A.">
        <title>Genome and transcriptome analyses of the mountain pine beetle-fungal symbiont Grosmannia clavigera, a lodgepole pine pathogen.</title>
        <authorList>
            <person name="DiGuistini S."/>
            <person name="Wang Y."/>
            <person name="Liao N.Y."/>
            <person name="Taylor G."/>
            <person name="Tanguay P."/>
            <person name="Feau N."/>
            <person name="Henrissat B."/>
            <person name="Chan S.K."/>
            <person name="Hesse-Orce U."/>
            <person name="Alamouti S.M."/>
            <person name="Tsui C.K.M."/>
            <person name="Docking R.T."/>
            <person name="Levasseur A."/>
            <person name="Haridas S."/>
            <person name="Robertson G."/>
            <person name="Birol I."/>
            <person name="Holt R.A."/>
            <person name="Marra M.A."/>
            <person name="Hamelin R.C."/>
            <person name="Hirst M."/>
            <person name="Jones S.J.M."/>
            <person name="Bohlmann J."/>
            <person name="Breuil C."/>
        </authorList>
    </citation>
    <scope>NUCLEOTIDE SEQUENCE [LARGE SCALE GENOMIC DNA]</scope>
    <source>
        <strain evidence="4">kw1407 / UAMH 11150</strain>
    </source>
</reference>
<accession>F0XKE9</accession>